<organism evidence="2 3">
    <name type="scientific">Dorcoceras hygrometricum</name>
    <dbReference type="NCBI Taxonomy" id="472368"/>
    <lineage>
        <taxon>Eukaryota</taxon>
        <taxon>Viridiplantae</taxon>
        <taxon>Streptophyta</taxon>
        <taxon>Embryophyta</taxon>
        <taxon>Tracheophyta</taxon>
        <taxon>Spermatophyta</taxon>
        <taxon>Magnoliopsida</taxon>
        <taxon>eudicotyledons</taxon>
        <taxon>Gunneridae</taxon>
        <taxon>Pentapetalae</taxon>
        <taxon>asterids</taxon>
        <taxon>lamiids</taxon>
        <taxon>Lamiales</taxon>
        <taxon>Gesneriaceae</taxon>
        <taxon>Didymocarpoideae</taxon>
        <taxon>Trichosporeae</taxon>
        <taxon>Loxocarpinae</taxon>
        <taxon>Dorcoceras</taxon>
    </lineage>
</organism>
<dbReference type="AlphaFoldDB" id="A0A2Z7A9P4"/>
<dbReference type="EMBL" id="KV017456">
    <property type="protein sequence ID" value="KZV18448.1"/>
    <property type="molecule type" value="Genomic_DNA"/>
</dbReference>
<evidence type="ECO:0000256" key="1">
    <source>
        <dbReference type="SAM" id="MobiDB-lite"/>
    </source>
</evidence>
<gene>
    <name evidence="2" type="ORF">F511_10859</name>
</gene>
<evidence type="ECO:0000313" key="3">
    <source>
        <dbReference type="Proteomes" id="UP000250235"/>
    </source>
</evidence>
<sequence>MTQRRHWILSTATQPANHDSVIFQGNKVSRWLRATAFGLVNRLEKDKAKAGSKSSVPNQSRRGSKKVKSVWAKVQPKRDRNGPHTKPKLNRSHNISARALMDAHTG</sequence>
<keyword evidence="3" id="KW-1185">Reference proteome</keyword>
<feature type="region of interest" description="Disordered" evidence="1">
    <location>
        <begin position="45"/>
        <end position="106"/>
    </location>
</feature>
<accession>A0A2Z7A9P4</accession>
<dbReference type="Proteomes" id="UP000250235">
    <property type="component" value="Unassembled WGS sequence"/>
</dbReference>
<feature type="compositionally biased region" description="Polar residues" evidence="1">
    <location>
        <begin position="52"/>
        <end position="61"/>
    </location>
</feature>
<name>A0A2Z7A9P4_9LAMI</name>
<protein>
    <submittedName>
        <fullName evidence="2">Uncharacterized protein</fullName>
    </submittedName>
</protein>
<evidence type="ECO:0000313" key="2">
    <source>
        <dbReference type="EMBL" id="KZV18448.1"/>
    </source>
</evidence>
<reference evidence="2 3" key="1">
    <citation type="journal article" date="2015" name="Proc. Natl. Acad. Sci. U.S.A.">
        <title>The resurrection genome of Boea hygrometrica: A blueprint for survival of dehydration.</title>
        <authorList>
            <person name="Xiao L."/>
            <person name="Yang G."/>
            <person name="Zhang L."/>
            <person name="Yang X."/>
            <person name="Zhao S."/>
            <person name="Ji Z."/>
            <person name="Zhou Q."/>
            <person name="Hu M."/>
            <person name="Wang Y."/>
            <person name="Chen M."/>
            <person name="Xu Y."/>
            <person name="Jin H."/>
            <person name="Xiao X."/>
            <person name="Hu G."/>
            <person name="Bao F."/>
            <person name="Hu Y."/>
            <person name="Wan P."/>
            <person name="Li L."/>
            <person name="Deng X."/>
            <person name="Kuang T."/>
            <person name="Xiang C."/>
            <person name="Zhu J.K."/>
            <person name="Oliver M.J."/>
            <person name="He Y."/>
        </authorList>
    </citation>
    <scope>NUCLEOTIDE SEQUENCE [LARGE SCALE GENOMIC DNA]</scope>
    <source>
        <strain evidence="3">cv. XS01</strain>
    </source>
</reference>
<proteinExistence type="predicted"/>